<accession>A0A4R9IQN3</accession>
<gene>
    <name evidence="1" type="ORF">EHQ23_00935</name>
    <name evidence="2" type="ORF">EHQ26_07270</name>
</gene>
<evidence type="ECO:0000313" key="1">
    <source>
        <dbReference type="EMBL" id="TGK90160.1"/>
    </source>
</evidence>
<dbReference type="Proteomes" id="UP000297918">
    <property type="component" value="Unassembled WGS sequence"/>
</dbReference>
<dbReference type="InterPro" id="IPR032710">
    <property type="entry name" value="NTF2-like_dom_sf"/>
</dbReference>
<evidence type="ECO:0000313" key="3">
    <source>
        <dbReference type="Proteomes" id="UP000297394"/>
    </source>
</evidence>
<dbReference type="EMBL" id="RQFL01000011">
    <property type="protein sequence ID" value="TGK93816.1"/>
    <property type="molecule type" value="Genomic_DNA"/>
</dbReference>
<comment type="caution">
    <text evidence="1">The sequence shown here is derived from an EMBL/GenBank/DDBJ whole genome shotgun (WGS) entry which is preliminary data.</text>
</comment>
<dbReference type="OrthoDB" id="329554at2"/>
<dbReference type="Pfam" id="PF07366">
    <property type="entry name" value="SnoaL"/>
    <property type="match status" value="1"/>
</dbReference>
<name>A0A4R9IQN3_9LEPT</name>
<reference evidence="2" key="1">
    <citation type="submission" date="2018-10" db="EMBL/GenBank/DDBJ databases">
        <authorList>
            <person name="Vincent A.T."/>
            <person name="Schiettekatte O."/>
            <person name="Bourhy P."/>
            <person name="Veyrier F.J."/>
            <person name="Picardeau M."/>
        </authorList>
    </citation>
    <scope>NUCLEOTIDE SEQUENCE</scope>
    <source>
        <strain evidence="2">201800281</strain>
    </source>
</reference>
<proteinExistence type="predicted"/>
<evidence type="ECO:0000313" key="2">
    <source>
        <dbReference type="EMBL" id="TGK93816.1"/>
    </source>
</evidence>
<dbReference type="GO" id="GO:0030638">
    <property type="term" value="P:polyketide metabolic process"/>
    <property type="evidence" value="ECO:0007669"/>
    <property type="project" value="InterPro"/>
</dbReference>
<evidence type="ECO:0000313" key="4">
    <source>
        <dbReference type="Proteomes" id="UP000297918"/>
    </source>
</evidence>
<keyword evidence="4" id="KW-1185">Reference proteome</keyword>
<dbReference type="InterPro" id="IPR009959">
    <property type="entry name" value="Cyclase_SnoaL-like"/>
</dbReference>
<organism evidence="1 3">
    <name type="scientific">Leptospira bourretii</name>
    <dbReference type="NCBI Taxonomy" id="2484962"/>
    <lineage>
        <taxon>Bacteria</taxon>
        <taxon>Pseudomonadati</taxon>
        <taxon>Spirochaetota</taxon>
        <taxon>Spirochaetia</taxon>
        <taxon>Leptospirales</taxon>
        <taxon>Leptospiraceae</taxon>
        <taxon>Leptospira</taxon>
    </lineage>
</organism>
<dbReference type="AlphaFoldDB" id="A0A4R9IQN3"/>
<sequence>MNTNMQNHEKISFILNELITNHSTTAIQEVFSNEYIVHTSKKDYQGHKIIIKWAKDLHNFLADLKIVKIQFLVQTEEFIVWKRTLRGKIKPSKNKNLKPGKSIQWDEMIVSKFKNGFITEEWNNSEFLGALISKQN</sequence>
<dbReference type="EMBL" id="RQFM01000006">
    <property type="protein sequence ID" value="TGK90160.1"/>
    <property type="molecule type" value="Genomic_DNA"/>
</dbReference>
<dbReference type="Gene3D" id="3.10.450.50">
    <property type="match status" value="1"/>
</dbReference>
<protein>
    <submittedName>
        <fullName evidence="1">SnoaL-like polyketide cyclase</fullName>
    </submittedName>
</protein>
<reference evidence="3 4" key="2">
    <citation type="journal article" date="2019" name="PLoS Negl. Trop. Dis.">
        <title>Revisiting the worldwide diversity of Leptospira species in the environment.</title>
        <authorList>
            <person name="Vincent A.T."/>
            <person name="Schiettekatte O."/>
            <person name="Bourhy P."/>
            <person name="Veyrier F.J."/>
            <person name="Picardeau M."/>
        </authorList>
    </citation>
    <scope>NUCLEOTIDE SEQUENCE [LARGE SCALE GENOMIC DNA]</scope>
    <source>
        <strain evidence="1 3">201800280</strain>
        <strain evidence="4">201800281</strain>
    </source>
</reference>
<dbReference type="Proteomes" id="UP000297394">
    <property type="component" value="Unassembled WGS sequence"/>
</dbReference>
<dbReference type="SUPFAM" id="SSF54427">
    <property type="entry name" value="NTF2-like"/>
    <property type="match status" value="1"/>
</dbReference>